<organism evidence="1 2">
    <name type="scientific">Fusarium decemcellulare</name>
    <dbReference type="NCBI Taxonomy" id="57161"/>
    <lineage>
        <taxon>Eukaryota</taxon>
        <taxon>Fungi</taxon>
        <taxon>Dikarya</taxon>
        <taxon>Ascomycota</taxon>
        <taxon>Pezizomycotina</taxon>
        <taxon>Sordariomycetes</taxon>
        <taxon>Hypocreomycetidae</taxon>
        <taxon>Hypocreales</taxon>
        <taxon>Nectriaceae</taxon>
        <taxon>Fusarium</taxon>
        <taxon>Fusarium decemcellulare species complex</taxon>
    </lineage>
</organism>
<dbReference type="EMBL" id="JANRMS010002946">
    <property type="protein sequence ID" value="KAJ3520243.1"/>
    <property type="molecule type" value="Genomic_DNA"/>
</dbReference>
<dbReference type="Proteomes" id="UP001148629">
    <property type="component" value="Unassembled WGS sequence"/>
</dbReference>
<name>A0ACC1RJY8_9HYPO</name>
<protein>
    <submittedName>
        <fullName evidence="1">Uncharacterized protein</fullName>
    </submittedName>
</protein>
<evidence type="ECO:0000313" key="2">
    <source>
        <dbReference type="Proteomes" id="UP001148629"/>
    </source>
</evidence>
<gene>
    <name evidence="1" type="ORF">NM208_g13791</name>
</gene>
<accession>A0ACC1RJY8</accession>
<evidence type="ECO:0000313" key="1">
    <source>
        <dbReference type="EMBL" id="KAJ3520243.1"/>
    </source>
</evidence>
<reference evidence="1" key="1">
    <citation type="submission" date="2022-08" db="EMBL/GenBank/DDBJ databases">
        <title>Genome Sequence of Fusarium decemcellulare.</title>
        <authorList>
            <person name="Buettner E."/>
        </authorList>
    </citation>
    <scope>NUCLEOTIDE SEQUENCE</scope>
    <source>
        <strain evidence="1">Babe19</strain>
    </source>
</reference>
<proteinExistence type="predicted"/>
<sequence length="192" mass="21672">MRVAIEDHDPTWRAQFLDIREQLQRDLKDVPIVSIEHVGSTTIPGLKAKPVLDIDVVVTASYLEAVRNAMVKAGYTDCGEMNVPGRYVMRQPGYGQHDAAHGRGHDGEMRRNTYIMVEGYPSLRNHLDVRRVLLENAKLREEYGRLKAGLTGKEFNDIGEYVRCKSEVLVKILRAAGWSEEDLQPVVNANSQ</sequence>
<comment type="caution">
    <text evidence="1">The sequence shown here is derived from an EMBL/GenBank/DDBJ whole genome shotgun (WGS) entry which is preliminary data.</text>
</comment>
<keyword evidence="2" id="KW-1185">Reference proteome</keyword>